<keyword evidence="1" id="KW-0175">Coiled coil</keyword>
<evidence type="ECO:0000256" key="1">
    <source>
        <dbReference type="SAM" id="Coils"/>
    </source>
</evidence>
<accession>A0A6J5MDF1</accession>
<feature type="coiled-coil region" evidence="1">
    <location>
        <begin position="55"/>
        <end position="82"/>
    </location>
</feature>
<proteinExistence type="predicted"/>
<gene>
    <name evidence="2" type="ORF">UFOVP457_55</name>
</gene>
<protein>
    <submittedName>
        <fullName evidence="2">Uncharacterized protein</fullName>
    </submittedName>
</protein>
<dbReference type="EMBL" id="LR796435">
    <property type="protein sequence ID" value="CAB4144614.1"/>
    <property type="molecule type" value="Genomic_DNA"/>
</dbReference>
<evidence type="ECO:0000313" key="2">
    <source>
        <dbReference type="EMBL" id="CAB4144614.1"/>
    </source>
</evidence>
<name>A0A6J5MDF1_9CAUD</name>
<reference evidence="2" key="1">
    <citation type="submission" date="2020-04" db="EMBL/GenBank/DDBJ databases">
        <authorList>
            <person name="Chiriac C."/>
            <person name="Salcher M."/>
            <person name="Ghai R."/>
            <person name="Kavagutti S V."/>
        </authorList>
    </citation>
    <scope>NUCLEOTIDE SEQUENCE</scope>
</reference>
<sequence>MPKIPEYKLLANDLRHDLTGFFSSLGLEKARIERLGKKYGYVFQLAKSLEDLPPLLTEEEENAKYYHQAEELRARVDTEKKKEMDAMYPYKPLINDNTSKPVGFQSIGELF</sequence>
<organism evidence="2">
    <name type="scientific">uncultured Caudovirales phage</name>
    <dbReference type="NCBI Taxonomy" id="2100421"/>
    <lineage>
        <taxon>Viruses</taxon>
        <taxon>Duplodnaviria</taxon>
        <taxon>Heunggongvirae</taxon>
        <taxon>Uroviricota</taxon>
        <taxon>Caudoviricetes</taxon>
        <taxon>Peduoviridae</taxon>
        <taxon>Maltschvirus</taxon>
        <taxon>Maltschvirus maltsch</taxon>
    </lineage>
</organism>